<reference evidence="1 2" key="1">
    <citation type="journal article" date="2024" name="Genome Biol. Evol.">
        <title>Chromosome-level genome assembly of the viviparous eelpout Zoarces viviparus.</title>
        <authorList>
            <person name="Fuhrmann N."/>
            <person name="Brasseur M.V."/>
            <person name="Bakowski C.E."/>
            <person name="Podsiadlowski L."/>
            <person name="Prost S."/>
            <person name="Krehenwinkel H."/>
            <person name="Mayer C."/>
        </authorList>
    </citation>
    <scope>NUCLEOTIDE SEQUENCE [LARGE SCALE GENOMIC DNA]</scope>
    <source>
        <strain evidence="1">NO-MEL_2022_Ind0_liver</strain>
    </source>
</reference>
<sequence length="159" mass="18263">MRGGRALREQRSLHCCRRTDYHMNRKLLGPVVCQQQQQQTTSSNTRDSGVIVALNMKGVRTDHYHHNDPHAVLKINNFRDPADDKEARDLPHTECSRQARAAFLHFVLKKERAGNAELISYRRLHKRPDLTRYNPTSPGISLTLISKAHRSVSPKQDYG</sequence>
<evidence type="ECO:0000313" key="2">
    <source>
        <dbReference type="Proteomes" id="UP001488805"/>
    </source>
</evidence>
<proteinExistence type="predicted"/>
<dbReference type="EMBL" id="JBCEZU010000123">
    <property type="protein sequence ID" value="KAK9526673.1"/>
    <property type="molecule type" value="Genomic_DNA"/>
</dbReference>
<organism evidence="1 2">
    <name type="scientific">Zoarces viviparus</name>
    <name type="common">Viviparous eelpout</name>
    <name type="synonym">Blennius viviparus</name>
    <dbReference type="NCBI Taxonomy" id="48416"/>
    <lineage>
        <taxon>Eukaryota</taxon>
        <taxon>Metazoa</taxon>
        <taxon>Chordata</taxon>
        <taxon>Craniata</taxon>
        <taxon>Vertebrata</taxon>
        <taxon>Euteleostomi</taxon>
        <taxon>Actinopterygii</taxon>
        <taxon>Neopterygii</taxon>
        <taxon>Teleostei</taxon>
        <taxon>Neoteleostei</taxon>
        <taxon>Acanthomorphata</taxon>
        <taxon>Eupercaria</taxon>
        <taxon>Perciformes</taxon>
        <taxon>Cottioidei</taxon>
        <taxon>Zoarcales</taxon>
        <taxon>Zoarcidae</taxon>
        <taxon>Zoarcinae</taxon>
        <taxon>Zoarces</taxon>
    </lineage>
</organism>
<gene>
    <name evidence="1" type="ORF">VZT92_015358</name>
</gene>
<name>A0AAW1EWT4_ZOAVI</name>
<dbReference type="AlphaFoldDB" id="A0AAW1EWT4"/>
<dbReference type="Proteomes" id="UP001488805">
    <property type="component" value="Unassembled WGS sequence"/>
</dbReference>
<evidence type="ECO:0000313" key="1">
    <source>
        <dbReference type="EMBL" id="KAK9526673.1"/>
    </source>
</evidence>
<protein>
    <submittedName>
        <fullName evidence="1">Uncharacterized protein</fullName>
    </submittedName>
</protein>
<accession>A0AAW1EWT4</accession>
<comment type="caution">
    <text evidence="1">The sequence shown here is derived from an EMBL/GenBank/DDBJ whole genome shotgun (WGS) entry which is preliminary data.</text>
</comment>
<keyword evidence="2" id="KW-1185">Reference proteome</keyword>